<dbReference type="Proteomes" id="UP000572984">
    <property type="component" value="Unassembled WGS sequence"/>
</dbReference>
<comment type="subcellular location">
    <subcellularLocation>
        <location evidence="1">Membrane</location>
        <topology evidence="1">Multi-pass membrane protein</topology>
    </subcellularLocation>
</comment>
<feature type="transmembrane region" description="Helical" evidence="7">
    <location>
        <begin position="142"/>
        <end position="164"/>
    </location>
</feature>
<evidence type="ECO:0000313" key="10">
    <source>
        <dbReference type="Proteomes" id="UP000572984"/>
    </source>
</evidence>
<evidence type="ECO:0000256" key="3">
    <source>
        <dbReference type="ARBA" id="ARBA00022692"/>
    </source>
</evidence>
<protein>
    <submittedName>
        <fullName evidence="9">MFS transporter</fullName>
    </submittedName>
</protein>
<evidence type="ECO:0000259" key="8">
    <source>
        <dbReference type="PROSITE" id="PS50850"/>
    </source>
</evidence>
<name>A0A838BW66_9HYPH</name>
<feature type="transmembrane region" description="Helical" evidence="7">
    <location>
        <begin position="242"/>
        <end position="266"/>
    </location>
</feature>
<evidence type="ECO:0000256" key="7">
    <source>
        <dbReference type="SAM" id="Phobius"/>
    </source>
</evidence>
<accession>A0A838BW66</accession>
<organism evidence="9 10">
    <name type="scientific">Microvirga mediterraneensis</name>
    <dbReference type="NCBI Taxonomy" id="2754695"/>
    <lineage>
        <taxon>Bacteria</taxon>
        <taxon>Pseudomonadati</taxon>
        <taxon>Pseudomonadota</taxon>
        <taxon>Alphaproteobacteria</taxon>
        <taxon>Hyphomicrobiales</taxon>
        <taxon>Methylobacteriaceae</taxon>
        <taxon>Microvirga</taxon>
    </lineage>
</organism>
<evidence type="ECO:0000256" key="2">
    <source>
        <dbReference type="ARBA" id="ARBA00022448"/>
    </source>
</evidence>
<feature type="transmembrane region" description="Helical" evidence="7">
    <location>
        <begin position="208"/>
        <end position="230"/>
    </location>
</feature>
<evidence type="ECO:0000256" key="6">
    <source>
        <dbReference type="SAM" id="MobiDB-lite"/>
    </source>
</evidence>
<proteinExistence type="predicted"/>
<feature type="transmembrane region" description="Helical" evidence="7">
    <location>
        <begin position="528"/>
        <end position="552"/>
    </location>
</feature>
<evidence type="ECO:0000313" key="9">
    <source>
        <dbReference type="EMBL" id="MBA1159105.1"/>
    </source>
</evidence>
<feature type="transmembrane region" description="Helical" evidence="7">
    <location>
        <begin position="118"/>
        <end position="136"/>
    </location>
</feature>
<dbReference type="Pfam" id="PF07690">
    <property type="entry name" value="MFS_1"/>
    <property type="match status" value="1"/>
</dbReference>
<dbReference type="SUPFAM" id="SSF103473">
    <property type="entry name" value="MFS general substrate transporter"/>
    <property type="match status" value="1"/>
</dbReference>
<evidence type="ECO:0000256" key="5">
    <source>
        <dbReference type="ARBA" id="ARBA00023136"/>
    </source>
</evidence>
<dbReference type="Gene3D" id="1.20.1250.20">
    <property type="entry name" value="MFS general substrate transporter like domains"/>
    <property type="match status" value="1"/>
</dbReference>
<feature type="transmembrane region" description="Helical" evidence="7">
    <location>
        <begin position="402"/>
        <end position="422"/>
    </location>
</feature>
<dbReference type="PANTHER" id="PTHR42718:SF9">
    <property type="entry name" value="MAJOR FACILITATOR SUPERFAMILY MULTIDRUG TRANSPORTER MFSC"/>
    <property type="match status" value="1"/>
</dbReference>
<reference evidence="9 10" key="1">
    <citation type="submission" date="2020-07" db="EMBL/GenBank/DDBJ databases">
        <title>Draft genome and description of Microvirga mediterraneensis Marseille-Q2068 sp. nov.</title>
        <authorList>
            <person name="Boxberger M."/>
        </authorList>
    </citation>
    <scope>NUCLEOTIDE SEQUENCE [LARGE SCALE GENOMIC DNA]</scope>
    <source>
        <strain evidence="9 10">Marseille-Q2068</strain>
    </source>
</reference>
<feature type="compositionally biased region" description="Pro residues" evidence="6">
    <location>
        <begin position="32"/>
        <end position="42"/>
    </location>
</feature>
<feature type="transmembrane region" description="Helical" evidence="7">
    <location>
        <begin position="88"/>
        <end position="106"/>
    </location>
</feature>
<sequence length="565" mass="60149">MTAAPAIHQSRSPVTGAEDETPSQAPERQEPQAPPSPPAAPAPMPPLRAASFMLASVLLAMTQGLGMNLISANLPQIQGALGATTNEALWLMAAYMAPYASLSLILIKVRTQFGLRNFAELAILAFLLVSVMHLFVDDLHSAIIVRFFSGVVAAPMSALAFLYMLEPFPPAKKLNLGLSLALTNLALAPSVARLISPTLLDIGGWHGLHVLEIAIAMVAFGAVYLLPLAPQPRAKVIQPLDVVSYLFIAVGFGLAAMAMTVGRFYWWFEAPWLGLMLAGAIIAVTCAAAIELNRANPLLDIRWLTSREVLHFTAALLIFRIVLSEQTSGAFGLFQVLGLQNSQMATLSWIILGTTVAGGLACAAVMKPGREPVIHMVALTMLAAGAFMDSQATNLTRPAEMYLSQAMIAFAGALFLPPALASGLMSALKKGPNYILSFVIVFLTTQSIGGSLGSAVVGTFVTWRSKVHYQALAEHLIPTDPIVAQRMNQLSGAYDRVLTDPTQMTTQGLTLLNQQVTREANVLAYNDAFMVIALLAVLALAALIVHVTVVAIGRRLAPTPQPSFA</sequence>
<feature type="transmembrane region" description="Helical" evidence="7">
    <location>
        <begin position="49"/>
        <end position="68"/>
    </location>
</feature>
<feature type="region of interest" description="Disordered" evidence="6">
    <location>
        <begin position="1"/>
        <end position="42"/>
    </location>
</feature>
<keyword evidence="2" id="KW-0813">Transport</keyword>
<dbReference type="PROSITE" id="PS50850">
    <property type="entry name" value="MFS"/>
    <property type="match status" value="1"/>
</dbReference>
<keyword evidence="3 7" id="KW-0812">Transmembrane</keyword>
<dbReference type="EMBL" id="JACDXJ010000002">
    <property type="protein sequence ID" value="MBA1159105.1"/>
    <property type="molecule type" value="Genomic_DNA"/>
</dbReference>
<keyword evidence="10" id="KW-1185">Reference proteome</keyword>
<feature type="transmembrane region" description="Helical" evidence="7">
    <location>
        <begin position="373"/>
        <end position="390"/>
    </location>
</feature>
<gene>
    <name evidence="9" type="ORF">H0S73_23750</name>
</gene>
<feature type="transmembrane region" description="Helical" evidence="7">
    <location>
        <begin position="176"/>
        <end position="196"/>
    </location>
</feature>
<dbReference type="InterPro" id="IPR020846">
    <property type="entry name" value="MFS_dom"/>
</dbReference>
<feature type="transmembrane region" description="Helical" evidence="7">
    <location>
        <begin position="434"/>
        <end position="457"/>
    </location>
</feature>
<keyword evidence="5 7" id="KW-0472">Membrane</keyword>
<dbReference type="InterPro" id="IPR011701">
    <property type="entry name" value="MFS"/>
</dbReference>
<dbReference type="GO" id="GO:0016020">
    <property type="term" value="C:membrane"/>
    <property type="evidence" value="ECO:0007669"/>
    <property type="project" value="UniProtKB-SubCell"/>
</dbReference>
<feature type="transmembrane region" description="Helical" evidence="7">
    <location>
        <begin position="343"/>
        <end position="366"/>
    </location>
</feature>
<evidence type="ECO:0000256" key="1">
    <source>
        <dbReference type="ARBA" id="ARBA00004141"/>
    </source>
</evidence>
<evidence type="ECO:0000256" key="4">
    <source>
        <dbReference type="ARBA" id="ARBA00022989"/>
    </source>
</evidence>
<feature type="transmembrane region" description="Helical" evidence="7">
    <location>
        <begin position="272"/>
        <end position="292"/>
    </location>
</feature>
<comment type="caution">
    <text evidence="9">The sequence shown here is derived from an EMBL/GenBank/DDBJ whole genome shotgun (WGS) entry which is preliminary data.</text>
</comment>
<keyword evidence="4 7" id="KW-1133">Transmembrane helix</keyword>
<dbReference type="PANTHER" id="PTHR42718">
    <property type="entry name" value="MAJOR FACILITATOR SUPERFAMILY MULTIDRUG TRANSPORTER MFSC"/>
    <property type="match status" value="1"/>
</dbReference>
<feature type="transmembrane region" description="Helical" evidence="7">
    <location>
        <begin position="304"/>
        <end position="323"/>
    </location>
</feature>
<dbReference type="InterPro" id="IPR036259">
    <property type="entry name" value="MFS_trans_sf"/>
</dbReference>
<dbReference type="AlphaFoldDB" id="A0A838BW66"/>
<feature type="domain" description="Major facilitator superfamily (MFS) profile" evidence="8">
    <location>
        <begin position="52"/>
        <end position="551"/>
    </location>
</feature>
<dbReference type="GO" id="GO:0022857">
    <property type="term" value="F:transmembrane transporter activity"/>
    <property type="evidence" value="ECO:0007669"/>
    <property type="project" value="InterPro"/>
</dbReference>